<proteinExistence type="predicted"/>
<evidence type="ECO:0000313" key="3">
    <source>
        <dbReference type="EMBL" id="ORZ21514.1"/>
    </source>
</evidence>
<dbReference type="AlphaFoldDB" id="A0A1X2ISQ1"/>
<dbReference type="OrthoDB" id="2258835at2759"/>
<feature type="compositionally biased region" description="Polar residues" evidence="1">
    <location>
        <begin position="586"/>
        <end position="601"/>
    </location>
</feature>
<name>A0A1X2ISQ1_9FUNG</name>
<keyword evidence="2" id="KW-1133">Transmembrane helix</keyword>
<dbReference type="EMBL" id="MCGE01000005">
    <property type="protein sequence ID" value="ORZ21514.1"/>
    <property type="molecule type" value="Genomic_DNA"/>
</dbReference>
<feature type="region of interest" description="Disordered" evidence="1">
    <location>
        <begin position="43"/>
        <end position="63"/>
    </location>
</feature>
<evidence type="ECO:0000256" key="2">
    <source>
        <dbReference type="SAM" id="Phobius"/>
    </source>
</evidence>
<evidence type="ECO:0000313" key="4">
    <source>
        <dbReference type="Proteomes" id="UP000193560"/>
    </source>
</evidence>
<keyword evidence="2" id="KW-0472">Membrane</keyword>
<sequence length="884" mass="98860">MDASARSDHTDQSKKRGNSTSPDLQAMHDYTNNSYHSSFYRHQVQTRQQNDRSARTHTTSNKTVLCHSPAQALKGSLSPTTLSPLAVPAVVPSQQNSALSYHSHIESDIDAVTVGGHDIDDAHYSNNSIDFKILYDAMISSACTSSIDTSATHLHQYDAQDSLSTMLYYLNDCNNADQPFDAMDHTEHISFLRVMYLGIASSEELRLFLKKLSDGLSETLLHHTNSILSTDDSITSISPRSCRFHERKHRLLPLDLFLASTMRDRNNDDDDVGDLSYTTKSEDNVISIVEADFTTDNNDSFMKPLIRHDPELVLHYIHTHCQQNRPSSTLQAILNPTCWADQHAFTGSESSGIDLCVYFYHDAQDMAQVSEDMGLLWKIGALGIPILPIMSMSQQIPPRSRSPAHSSTKHPVPLSPNSQLLNRSTTTTSTLASQDRPLDDYEMKVEEGKDTVNTKAPYLTQRPIGVRRNELAYLFSLWRIKMMDISNLDVVGQPSFQSKGKSRWDSTDEDMMIERLLGQTWASSSLISPTPYHVLTLNQFMAIDRRAISNLLMAIKDEAKDKRQNVDDDDDNGSATTMKDNHLTLHANSTSSSLSTPKTCTSTVPVQKESRSLTLHATSHPFTSYRSKYPTLDRLNGLIVYIYPALFVLLLVYGLWTVLSLVVQYRQASTWRASLIMVSHRSGKSMAFIVNVYNGQDQPKWAPEPPFIATNIPLPTTTPLTSSSSSSCTVCRTKASSYSSIWVDDDPSSHLAPMTVMPLPNKTRQQSLEGQYFYSMPLPLCSSLDTSVDYYVQVKPSVVFPSTTKPGIVQGSPLHIPKLVLCGSSRNSAMVGAGFSLSWMDPAQENHNIMEAWHHFRQHSRFYLMNSIKIVAMVFTEGKEKELD</sequence>
<organism evidence="3 4">
    <name type="scientific">Absidia repens</name>
    <dbReference type="NCBI Taxonomy" id="90262"/>
    <lineage>
        <taxon>Eukaryota</taxon>
        <taxon>Fungi</taxon>
        <taxon>Fungi incertae sedis</taxon>
        <taxon>Mucoromycota</taxon>
        <taxon>Mucoromycotina</taxon>
        <taxon>Mucoromycetes</taxon>
        <taxon>Mucorales</taxon>
        <taxon>Cunninghamellaceae</taxon>
        <taxon>Absidia</taxon>
    </lineage>
</organism>
<feature type="region of interest" description="Disordered" evidence="1">
    <location>
        <begin position="395"/>
        <end position="439"/>
    </location>
</feature>
<feature type="compositionally biased region" description="Basic and acidic residues" evidence="1">
    <location>
        <begin position="1"/>
        <end position="14"/>
    </location>
</feature>
<keyword evidence="4" id="KW-1185">Reference proteome</keyword>
<reference evidence="3 4" key="1">
    <citation type="submission" date="2016-07" db="EMBL/GenBank/DDBJ databases">
        <title>Pervasive Adenine N6-methylation of Active Genes in Fungi.</title>
        <authorList>
            <consortium name="DOE Joint Genome Institute"/>
            <person name="Mondo S.J."/>
            <person name="Dannebaum R.O."/>
            <person name="Kuo R.C."/>
            <person name="Labutti K."/>
            <person name="Haridas S."/>
            <person name="Kuo A."/>
            <person name="Salamov A."/>
            <person name="Ahrendt S.R."/>
            <person name="Lipzen A."/>
            <person name="Sullivan W."/>
            <person name="Andreopoulos W.B."/>
            <person name="Clum A."/>
            <person name="Lindquist E."/>
            <person name="Daum C."/>
            <person name="Ramamoorthy G.K."/>
            <person name="Gryganskyi A."/>
            <person name="Culley D."/>
            <person name="Magnuson J.K."/>
            <person name="James T.Y."/>
            <person name="O'Malley M.A."/>
            <person name="Stajich J.E."/>
            <person name="Spatafora J.W."/>
            <person name="Visel A."/>
            <person name="Grigoriev I.V."/>
        </authorList>
    </citation>
    <scope>NUCLEOTIDE SEQUENCE [LARGE SCALE GENOMIC DNA]</scope>
    <source>
        <strain evidence="3 4">NRRL 1336</strain>
    </source>
</reference>
<dbReference type="Proteomes" id="UP000193560">
    <property type="component" value="Unassembled WGS sequence"/>
</dbReference>
<feature type="transmembrane region" description="Helical" evidence="2">
    <location>
        <begin position="638"/>
        <end position="663"/>
    </location>
</feature>
<protein>
    <submittedName>
        <fullName evidence="3">Uncharacterized protein</fullName>
    </submittedName>
</protein>
<feature type="region of interest" description="Disordered" evidence="1">
    <location>
        <begin position="1"/>
        <end position="30"/>
    </location>
</feature>
<gene>
    <name evidence="3" type="ORF">BCR42DRAFT_194607</name>
</gene>
<feature type="region of interest" description="Disordered" evidence="1">
    <location>
        <begin position="562"/>
        <end position="601"/>
    </location>
</feature>
<comment type="caution">
    <text evidence="3">The sequence shown here is derived from an EMBL/GenBank/DDBJ whole genome shotgun (WGS) entry which is preliminary data.</text>
</comment>
<evidence type="ECO:0000256" key="1">
    <source>
        <dbReference type="SAM" id="MobiDB-lite"/>
    </source>
</evidence>
<accession>A0A1X2ISQ1</accession>
<keyword evidence="2" id="KW-0812">Transmembrane</keyword>